<evidence type="ECO:0000313" key="3">
    <source>
        <dbReference type="Proteomes" id="UP000054270"/>
    </source>
</evidence>
<dbReference type="EMBL" id="KN817541">
    <property type="protein sequence ID" value="KJA23694.1"/>
    <property type="molecule type" value="Genomic_DNA"/>
</dbReference>
<feature type="coiled-coil region" evidence="1">
    <location>
        <begin position="8"/>
        <end position="49"/>
    </location>
</feature>
<name>A0A0D2NYA7_HYPSF</name>
<sequence length="112" mass="12571">MAPISAKLRVVEAQISETTALIQALKAQVKQAETKLRRLHAQAAALSETLAYHRRIFSPFRNIPEDLLREICIQACMGNMPTLSYHVNPAPYVLSQICSGMRRIVLTTPIVW</sequence>
<keyword evidence="1" id="KW-0175">Coiled coil</keyword>
<reference evidence="3" key="1">
    <citation type="submission" date="2014-04" db="EMBL/GenBank/DDBJ databases">
        <title>Evolutionary Origins and Diversification of the Mycorrhizal Mutualists.</title>
        <authorList>
            <consortium name="DOE Joint Genome Institute"/>
            <consortium name="Mycorrhizal Genomics Consortium"/>
            <person name="Kohler A."/>
            <person name="Kuo A."/>
            <person name="Nagy L.G."/>
            <person name="Floudas D."/>
            <person name="Copeland A."/>
            <person name="Barry K.W."/>
            <person name="Cichocki N."/>
            <person name="Veneault-Fourrey C."/>
            <person name="LaButti K."/>
            <person name="Lindquist E.A."/>
            <person name="Lipzen A."/>
            <person name="Lundell T."/>
            <person name="Morin E."/>
            <person name="Murat C."/>
            <person name="Riley R."/>
            <person name="Ohm R."/>
            <person name="Sun H."/>
            <person name="Tunlid A."/>
            <person name="Henrissat B."/>
            <person name="Grigoriev I.V."/>
            <person name="Hibbett D.S."/>
            <person name="Martin F."/>
        </authorList>
    </citation>
    <scope>NUCLEOTIDE SEQUENCE [LARGE SCALE GENOMIC DNA]</scope>
    <source>
        <strain evidence="3">FD-334 SS-4</strain>
    </source>
</reference>
<proteinExistence type="predicted"/>
<keyword evidence="3" id="KW-1185">Reference proteome</keyword>
<dbReference type="Proteomes" id="UP000054270">
    <property type="component" value="Unassembled WGS sequence"/>
</dbReference>
<dbReference type="AlphaFoldDB" id="A0A0D2NYA7"/>
<dbReference type="OrthoDB" id="3229088at2759"/>
<organism evidence="2 3">
    <name type="scientific">Hypholoma sublateritium (strain FD-334 SS-4)</name>
    <dbReference type="NCBI Taxonomy" id="945553"/>
    <lineage>
        <taxon>Eukaryota</taxon>
        <taxon>Fungi</taxon>
        <taxon>Dikarya</taxon>
        <taxon>Basidiomycota</taxon>
        <taxon>Agaricomycotina</taxon>
        <taxon>Agaricomycetes</taxon>
        <taxon>Agaricomycetidae</taxon>
        <taxon>Agaricales</taxon>
        <taxon>Agaricineae</taxon>
        <taxon>Strophariaceae</taxon>
        <taxon>Hypholoma</taxon>
    </lineage>
</organism>
<evidence type="ECO:0008006" key="4">
    <source>
        <dbReference type="Google" id="ProtNLM"/>
    </source>
</evidence>
<gene>
    <name evidence="2" type="ORF">HYPSUDRAFT_137356</name>
</gene>
<accession>A0A0D2NYA7</accession>
<evidence type="ECO:0000256" key="1">
    <source>
        <dbReference type="SAM" id="Coils"/>
    </source>
</evidence>
<feature type="non-terminal residue" evidence="2">
    <location>
        <position position="112"/>
    </location>
</feature>
<evidence type="ECO:0000313" key="2">
    <source>
        <dbReference type="EMBL" id="KJA23694.1"/>
    </source>
</evidence>
<protein>
    <recommendedName>
        <fullName evidence="4">F-box domain-containing protein</fullName>
    </recommendedName>
</protein>